<feature type="domain" description="HTH tetR-type" evidence="6">
    <location>
        <begin position="18"/>
        <end position="78"/>
    </location>
</feature>
<evidence type="ECO:0000256" key="3">
    <source>
        <dbReference type="ARBA" id="ARBA00023125"/>
    </source>
</evidence>
<dbReference type="InterPro" id="IPR050109">
    <property type="entry name" value="HTH-type_TetR-like_transc_reg"/>
</dbReference>
<keyword evidence="8" id="KW-1185">Reference proteome</keyword>
<sequence>MPEGPPEPKKRGGYAKGDARKQQILDRAIEVFAQRGANRTSLRAIAEAVGVTHGTLVHHFGSLDELLVAVYTASDKALDERIALFEDPTPVEIMIESARANRAVPGLVQLYSTLMAAALEEGHPAATDFAKNWFATVREDLTELVREHQQAGRIRGDLDPRAVASLVIAASDGLQTQWLLDDTAPQDEALSILESLLRAPS</sequence>
<evidence type="ECO:0000256" key="1">
    <source>
        <dbReference type="ARBA" id="ARBA00022491"/>
    </source>
</evidence>
<keyword evidence="1" id="KW-0678">Repressor</keyword>
<evidence type="ECO:0000256" key="5">
    <source>
        <dbReference type="PROSITE-ProRule" id="PRU00335"/>
    </source>
</evidence>
<dbReference type="RefSeq" id="WP_184749442.1">
    <property type="nucleotide sequence ID" value="NZ_BAAAJR010000003.1"/>
</dbReference>
<dbReference type="PANTHER" id="PTHR30055:SF234">
    <property type="entry name" value="HTH-TYPE TRANSCRIPTIONAL REGULATOR BETI"/>
    <property type="match status" value="1"/>
</dbReference>
<evidence type="ECO:0000259" key="6">
    <source>
        <dbReference type="PROSITE" id="PS50977"/>
    </source>
</evidence>
<dbReference type="InterPro" id="IPR001647">
    <property type="entry name" value="HTH_TetR"/>
</dbReference>
<dbReference type="InterPro" id="IPR039538">
    <property type="entry name" value="BetI_C"/>
</dbReference>
<dbReference type="EMBL" id="JACHML010000001">
    <property type="protein sequence ID" value="MBB6390188.1"/>
    <property type="molecule type" value="Genomic_DNA"/>
</dbReference>
<dbReference type="GO" id="GO:0003700">
    <property type="term" value="F:DNA-binding transcription factor activity"/>
    <property type="evidence" value="ECO:0007669"/>
    <property type="project" value="TreeGrafter"/>
</dbReference>
<dbReference type="InterPro" id="IPR036271">
    <property type="entry name" value="Tet_transcr_reg_TetR-rel_C_sf"/>
</dbReference>
<keyword evidence="2" id="KW-0805">Transcription regulation</keyword>
<evidence type="ECO:0000313" key="7">
    <source>
        <dbReference type="EMBL" id="MBB6390188.1"/>
    </source>
</evidence>
<gene>
    <name evidence="7" type="ORF">HD594_000501</name>
</gene>
<dbReference type="GO" id="GO:0000976">
    <property type="term" value="F:transcription cis-regulatory region binding"/>
    <property type="evidence" value="ECO:0007669"/>
    <property type="project" value="TreeGrafter"/>
</dbReference>
<dbReference type="PRINTS" id="PR00455">
    <property type="entry name" value="HTHTETR"/>
</dbReference>
<dbReference type="Pfam" id="PF00440">
    <property type="entry name" value="TetR_N"/>
    <property type="match status" value="1"/>
</dbReference>
<dbReference type="InterPro" id="IPR009057">
    <property type="entry name" value="Homeodomain-like_sf"/>
</dbReference>
<comment type="caution">
    <text evidence="7">The sequence shown here is derived from an EMBL/GenBank/DDBJ whole genome shotgun (WGS) entry which is preliminary data.</text>
</comment>
<keyword evidence="4" id="KW-0804">Transcription</keyword>
<dbReference type="Proteomes" id="UP000537775">
    <property type="component" value="Unassembled WGS sequence"/>
</dbReference>
<accession>A0A7X0FMG1</accession>
<keyword evidence="3 5" id="KW-0238">DNA-binding</keyword>
<reference evidence="7 8" key="1">
    <citation type="submission" date="2020-08" db="EMBL/GenBank/DDBJ databases">
        <title>Sequencing the genomes of 1000 actinobacteria strains.</title>
        <authorList>
            <person name="Klenk H.-P."/>
        </authorList>
    </citation>
    <scope>NUCLEOTIDE SEQUENCE [LARGE SCALE GENOMIC DNA]</scope>
    <source>
        <strain evidence="7 8">DSM 12511</strain>
    </source>
</reference>
<dbReference type="SUPFAM" id="SSF48498">
    <property type="entry name" value="Tetracyclin repressor-like, C-terminal domain"/>
    <property type="match status" value="1"/>
</dbReference>
<dbReference type="Gene3D" id="1.10.357.10">
    <property type="entry name" value="Tetracycline Repressor, domain 2"/>
    <property type="match status" value="1"/>
</dbReference>
<feature type="DNA-binding region" description="H-T-H motif" evidence="5">
    <location>
        <begin position="41"/>
        <end position="60"/>
    </location>
</feature>
<dbReference type="PANTHER" id="PTHR30055">
    <property type="entry name" value="HTH-TYPE TRANSCRIPTIONAL REGULATOR RUTR"/>
    <property type="match status" value="1"/>
</dbReference>
<dbReference type="Pfam" id="PF13977">
    <property type="entry name" value="TetR_C_6"/>
    <property type="match status" value="1"/>
</dbReference>
<dbReference type="AlphaFoldDB" id="A0A7X0FMG1"/>
<organism evidence="7 8">
    <name type="scientific">Microbacterium thalassium</name>
    <dbReference type="NCBI Taxonomy" id="362649"/>
    <lineage>
        <taxon>Bacteria</taxon>
        <taxon>Bacillati</taxon>
        <taxon>Actinomycetota</taxon>
        <taxon>Actinomycetes</taxon>
        <taxon>Micrococcales</taxon>
        <taxon>Microbacteriaceae</taxon>
        <taxon>Microbacterium</taxon>
    </lineage>
</organism>
<evidence type="ECO:0000256" key="4">
    <source>
        <dbReference type="ARBA" id="ARBA00023163"/>
    </source>
</evidence>
<protein>
    <submittedName>
        <fullName evidence="7">AcrR family transcriptional regulator</fullName>
    </submittedName>
</protein>
<dbReference type="PROSITE" id="PS50977">
    <property type="entry name" value="HTH_TETR_2"/>
    <property type="match status" value="1"/>
</dbReference>
<name>A0A7X0FMG1_9MICO</name>
<evidence type="ECO:0000313" key="8">
    <source>
        <dbReference type="Proteomes" id="UP000537775"/>
    </source>
</evidence>
<proteinExistence type="predicted"/>
<dbReference type="SUPFAM" id="SSF46689">
    <property type="entry name" value="Homeodomain-like"/>
    <property type="match status" value="1"/>
</dbReference>
<evidence type="ECO:0000256" key="2">
    <source>
        <dbReference type="ARBA" id="ARBA00023015"/>
    </source>
</evidence>